<feature type="chain" id="PRO_5040137051" evidence="3">
    <location>
        <begin position="25"/>
        <end position="234"/>
    </location>
</feature>
<dbReference type="AlphaFoldDB" id="A0A9P9ILT3"/>
<sequence>MPSSYLQPLTTLLTVAILPSQISSAPQTSTSLPTTEISPVSTHDQSTCHNSTDPSIRGPDQSFLSTTTFGVLSVIIAFGSLIVAIVGVMQYRQFKRKREAASSQITPASAADAYTIPMYDLQAGITQHHSSGSSAYPPIPTQPYVVPSTPPSPVPLPSEFPGGETTAIATSSTTLVPMVTTVAVVDENGTTEEIPAMAEQTSKRPVHRLRFRNSSKFAKTGDVGFGGCYRTFTY</sequence>
<dbReference type="Proteomes" id="UP000700596">
    <property type="component" value="Unassembled WGS sequence"/>
</dbReference>
<feature type="signal peptide" evidence="3">
    <location>
        <begin position="1"/>
        <end position="24"/>
    </location>
</feature>
<evidence type="ECO:0000313" key="5">
    <source>
        <dbReference type="Proteomes" id="UP000700596"/>
    </source>
</evidence>
<comment type="caution">
    <text evidence="4">The sequence shown here is derived from an EMBL/GenBank/DDBJ whole genome shotgun (WGS) entry which is preliminary data.</text>
</comment>
<evidence type="ECO:0000256" key="2">
    <source>
        <dbReference type="SAM" id="Phobius"/>
    </source>
</evidence>
<proteinExistence type="predicted"/>
<organism evidence="4 5">
    <name type="scientific">Dendryphion nanum</name>
    <dbReference type="NCBI Taxonomy" id="256645"/>
    <lineage>
        <taxon>Eukaryota</taxon>
        <taxon>Fungi</taxon>
        <taxon>Dikarya</taxon>
        <taxon>Ascomycota</taxon>
        <taxon>Pezizomycotina</taxon>
        <taxon>Dothideomycetes</taxon>
        <taxon>Pleosporomycetidae</taxon>
        <taxon>Pleosporales</taxon>
        <taxon>Torulaceae</taxon>
        <taxon>Dendryphion</taxon>
    </lineage>
</organism>
<dbReference type="EMBL" id="JAGMWT010000007">
    <property type="protein sequence ID" value="KAH7125116.1"/>
    <property type="molecule type" value="Genomic_DNA"/>
</dbReference>
<gene>
    <name evidence="4" type="ORF">B0J11DRAFT_505985</name>
</gene>
<protein>
    <submittedName>
        <fullName evidence="4">Uncharacterized protein</fullName>
    </submittedName>
</protein>
<name>A0A9P9ILT3_9PLEO</name>
<keyword evidence="3" id="KW-0732">Signal</keyword>
<keyword evidence="2" id="KW-0812">Transmembrane</keyword>
<feature type="compositionally biased region" description="Polar residues" evidence="1">
    <location>
        <begin position="24"/>
        <end position="54"/>
    </location>
</feature>
<evidence type="ECO:0000313" key="4">
    <source>
        <dbReference type="EMBL" id="KAH7125116.1"/>
    </source>
</evidence>
<keyword evidence="2" id="KW-0472">Membrane</keyword>
<feature type="transmembrane region" description="Helical" evidence="2">
    <location>
        <begin position="69"/>
        <end position="89"/>
    </location>
</feature>
<keyword evidence="5" id="KW-1185">Reference proteome</keyword>
<keyword evidence="2" id="KW-1133">Transmembrane helix</keyword>
<accession>A0A9P9ILT3</accession>
<evidence type="ECO:0000256" key="3">
    <source>
        <dbReference type="SAM" id="SignalP"/>
    </source>
</evidence>
<reference evidence="4" key="1">
    <citation type="journal article" date="2021" name="Nat. Commun.">
        <title>Genetic determinants of endophytism in the Arabidopsis root mycobiome.</title>
        <authorList>
            <person name="Mesny F."/>
            <person name="Miyauchi S."/>
            <person name="Thiergart T."/>
            <person name="Pickel B."/>
            <person name="Atanasova L."/>
            <person name="Karlsson M."/>
            <person name="Huettel B."/>
            <person name="Barry K.W."/>
            <person name="Haridas S."/>
            <person name="Chen C."/>
            <person name="Bauer D."/>
            <person name="Andreopoulos W."/>
            <person name="Pangilinan J."/>
            <person name="LaButti K."/>
            <person name="Riley R."/>
            <person name="Lipzen A."/>
            <person name="Clum A."/>
            <person name="Drula E."/>
            <person name="Henrissat B."/>
            <person name="Kohler A."/>
            <person name="Grigoriev I.V."/>
            <person name="Martin F.M."/>
            <person name="Hacquard S."/>
        </authorList>
    </citation>
    <scope>NUCLEOTIDE SEQUENCE</scope>
    <source>
        <strain evidence="4">MPI-CAGE-CH-0243</strain>
    </source>
</reference>
<feature type="region of interest" description="Disordered" evidence="1">
    <location>
        <begin position="24"/>
        <end position="55"/>
    </location>
</feature>
<evidence type="ECO:0000256" key="1">
    <source>
        <dbReference type="SAM" id="MobiDB-lite"/>
    </source>
</evidence>